<keyword evidence="1" id="KW-0732">Signal</keyword>
<dbReference type="Proteomes" id="UP000802098">
    <property type="component" value="Unassembled WGS sequence"/>
</dbReference>
<evidence type="ECO:0000256" key="1">
    <source>
        <dbReference type="SAM" id="SignalP"/>
    </source>
</evidence>
<feature type="signal peptide" evidence="1">
    <location>
        <begin position="1"/>
        <end position="22"/>
    </location>
</feature>
<evidence type="ECO:0000313" key="2">
    <source>
        <dbReference type="EMBL" id="NHK98561.1"/>
    </source>
</evidence>
<keyword evidence="3" id="KW-1185">Reference proteome</keyword>
<reference evidence="2 3" key="1">
    <citation type="submission" date="2020-03" db="EMBL/GenBank/DDBJ databases">
        <title>Rubrivivax benzoatilyticus JA2 (sequenced after 10 years sub-culturing).</title>
        <authorList>
            <person name="Gupta D."/>
            <person name="Chintalapati S."/>
            <person name="Chintalapati V.R."/>
        </authorList>
    </citation>
    <scope>NUCLEOTIDE SEQUENCE [LARGE SCALE GENOMIC DNA]</scope>
    <source>
        <strain evidence="2 3">JA2-Mal</strain>
    </source>
</reference>
<dbReference type="RefSeq" id="WP_155983582.1">
    <property type="nucleotide sequence ID" value="NZ_JAAOCD010000003.1"/>
</dbReference>
<gene>
    <name evidence="2" type="ORF">G7087_09265</name>
</gene>
<feature type="chain" id="PRO_5045696236" description="DUF4410 domain-containing protein" evidence="1">
    <location>
        <begin position="23"/>
        <end position="213"/>
    </location>
</feature>
<evidence type="ECO:0008006" key="4">
    <source>
        <dbReference type="Google" id="ProtNLM"/>
    </source>
</evidence>
<organism evidence="2 3">
    <name type="scientific">Rubrivivax benzoatilyticus</name>
    <dbReference type="NCBI Taxonomy" id="316997"/>
    <lineage>
        <taxon>Bacteria</taxon>
        <taxon>Pseudomonadati</taxon>
        <taxon>Pseudomonadota</taxon>
        <taxon>Betaproteobacteria</taxon>
        <taxon>Burkholderiales</taxon>
        <taxon>Sphaerotilaceae</taxon>
        <taxon>Rubrivivax</taxon>
    </lineage>
</organism>
<accession>A0ABX0HY78</accession>
<dbReference type="EMBL" id="JAAOCD010000003">
    <property type="protein sequence ID" value="NHK98561.1"/>
    <property type="molecule type" value="Genomic_DNA"/>
</dbReference>
<dbReference type="PROSITE" id="PS51257">
    <property type="entry name" value="PROKAR_LIPOPROTEIN"/>
    <property type="match status" value="1"/>
</dbReference>
<comment type="caution">
    <text evidence="2">The sequence shown here is derived from an EMBL/GenBank/DDBJ whole genome shotgun (WGS) entry which is preliminary data.</text>
</comment>
<name>A0ABX0HY78_9BURK</name>
<evidence type="ECO:0000313" key="3">
    <source>
        <dbReference type="Proteomes" id="UP000802098"/>
    </source>
</evidence>
<protein>
    <recommendedName>
        <fullName evidence="4">DUF4410 domain-containing protein</fullName>
    </recommendedName>
</protein>
<sequence length="213" mass="20772">MSRSLVLRGRRVAAFAALAALAACSSTPRGIDAQWRAPDAGRPLGGARVLVACEAAETTLVRLCVERFAAELAARGATPVPAPDAPPPPAAGPRDDARYVDLARQAGAAAVWVGSVSVAPAEPASGGLSIGFGGLHVGSGGSGVGLGVTLPVGSLGGGGSAVRYAAEARVSEVAGGRLQWSARAGSGASGDAGGQLDALARRLVDAAATAGLF</sequence>
<proteinExistence type="predicted"/>